<dbReference type="Proteomes" id="UP000535415">
    <property type="component" value="Unassembled WGS sequence"/>
</dbReference>
<protein>
    <submittedName>
        <fullName evidence="1">Nucleoside phosphorylase</fullName>
    </submittedName>
</protein>
<organism evidence="1 2">
    <name type="scientific">Yoonia ponticola</name>
    <dbReference type="NCBI Taxonomy" id="1524255"/>
    <lineage>
        <taxon>Bacteria</taxon>
        <taxon>Pseudomonadati</taxon>
        <taxon>Pseudomonadota</taxon>
        <taxon>Alphaproteobacteria</taxon>
        <taxon>Rhodobacterales</taxon>
        <taxon>Paracoccaceae</taxon>
        <taxon>Yoonia</taxon>
    </lineage>
</organism>
<evidence type="ECO:0000313" key="1">
    <source>
        <dbReference type="EMBL" id="MBB5722654.1"/>
    </source>
</evidence>
<reference evidence="1 2" key="1">
    <citation type="submission" date="2020-08" db="EMBL/GenBank/DDBJ databases">
        <title>Genomic Encyclopedia of Type Strains, Phase IV (KMG-IV): sequencing the most valuable type-strain genomes for metagenomic binning, comparative biology and taxonomic classification.</title>
        <authorList>
            <person name="Goeker M."/>
        </authorList>
    </citation>
    <scope>NUCLEOTIDE SEQUENCE [LARGE SCALE GENOMIC DNA]</scope>
    <source>
        <strain evidence="1 2">DSM 101064</strain>
    </source>
</reference>
<evidence type="ECO:0000313" key="2">
    <source>
        <dbReference type="Proteomes" id="UP000535415"/>
    </source>
</evidence>
<dbReference type="GO" id="GO:0009116">
    <property type="term" value="P:nucleoside metabolic process"/>
    <property type="evidence" value="ECO:0007669"/>
    <property type="project" value="InterPro"/>
</dbReference>
<keyword evidence="2" id="KW-1185">Reference proteome</keyword>
<proteinExistence type="predicted"/>
<dbReference type="AlphaFoldDB" id="A0A7W9BMA8"/>
<accession>A0A7W9BMA8</accession>
<sequence>METAVAIMPTVSGSAVIASNTKVDEIKEQHRKVGGLDMEVYGLYRAAALHADNVSCFAAKTVVDLANEDKGDDLHHSGAVFSARFVAKAIPRILRG</sequence>
<dbReference type="GO" id="GO:0003824">
    <property type="term" value="F:catalytic activity"/>
    <property type="evidence" value="ECO:0007669"/>
    <property type="project" value="InterPro"/>
</dbReference>
<dbReference type="InterPro" id="IPR035994">
    <property type="entry name" value="Nucleoside_phosphorylase_sf"/>
</dbReference>
<dbReference type="Gene3D" id="3.40.50.1580">
    <property type="entry name" value="Nucleoside phosphorylase domain"/>
    <property type="match status" value="1"/>
</dbReference>
<dbReference type="RefSeq" id="WP_183529140.1">
    <property type="nucleotide sequence ID" value="NZ_JACIJM010000006.1"/>
</dbReference>
<name>A0A7W9BMA8_9RHOB</name>
<dbReference type="EMBL" id="JACIJM010000006">
    <property type="protein sequence ID" value="MBB5722654.1"/>
    <property type="molecule type" value="Genomic_DNA"/>
</dbReference>
<gene>
    <name evidence="1" type="ORF">FHS72_002284</name>
</gene>
<comment type="caution">
    <text evidence="1">The sequence shown here is derived from an EMBL/GenBank/DDBJ whole genome shotgun (WGS) entry which is preliminary data.</text>
</comment>
<dbReference type="SUPFAM" id="SSF53167">
    <property type="entry name" value="Purine and uridine phosphorylases"/>
    <property type="match status" value="1"/>
</dbReference>